<dbReference type="EMBL" id="JYNV01000124">
    <property type="protein sequence ID" value="KZM25603.1"/>
    <property type="molecule type" value="Genomic_DNA"/>
</dbReference>
<name>A0A163I4J0_DIDRA</name>
<gene>
    <name evidence="2" type="ORF">ST47_g3233</name>
</gene>
<dbReference type="Proteomes" id="UP000076837">
    <property type="component" value="Unassembled WGS sequence"/>
</dbReference>
<evidence type="ECO:0000313" key="2">
    <source>
        <dbReference type="EMBL" id="KZM25603.1"/>
    </source>
</evidence>
<feature type="compositionally biased region" description="Basic and acidic residues" evidence="1">
    <location>
        <begin position="425"/>
        <end position="438"/>
    </location>
</feature>
<sequence length="438" mass="50243">MRLLQIRLVSRKFRDLAWRAFGKLLGETVFDVASQESMNTIHAIAGQRKLLPWMQKLTFSCNVFLGEVGDDPIFSGKGREETDWLRFSFKCWIADVDFGVSEMESLSQLPSWKVMNTSLVNSMRAFNNVERITYVWDEDLPPQHYKNLWLHKTGQNTTPEYPRNEAICAHFGLSFVIDVLTSAGIHPRSLDLAVELDNTYDFFTYMPSQVFPDLCTKVESLTLRDKYCPVANQDMNVEVPSIAVTKATFPLLKSLTIDQNHNDLRTPAPFPLGHEAPILTHLTVLNSADEDQYIQSLLEHYGNHLQRLDLENMVPQCYDGLFDTIAALNLETLLIRQGSEDEWIGASKGLGWPEHWHTWDPDRDYYLLAKDTVLEPRSYRACWERFWCWHNMDIVVNSADDPTPYEPSTERAASTVLAEEEEGDELRVALEAENRGSD</sequence>
<dbReference type="AlphaFoldDB" id="A0A163I4J0"/>
<feature type="region of interest" description="Disordered" evidence="1">
    <location>
        <begin position="400"/>
        <end position="438"/>
    </location>
</feature>
<proteinExistence type="predicted"/>
<reference evidence="2 3" key="1">
    <citation type="journal article" date="2016" name="Sci. Rep.">
        <title>Draft genome sequencing and secretome analysis of fungal phytopathogen Ascochyta rabiei provides insight into the necrotrophic effector repertoire.</title>
        <authorList>
            <person name="Verma S."/>
            <person name="Gazara R.K."/>
            <person name="Nizam S."/>
            <person name="Parween S."/>
            <person name="Chattopadhyay D."/>
            <person name="Verma P.K."/>
        </authorList>
    </citation>
    <scope>NUCLEOTIDE SEQUENCE [LARGE SCALE GENOMIC DNA]</scope>
    <source>
        <strain evidence="2 3">ArDII</strain>
    </source>
</reference>
<organism evidence="2 3">
    <name type="scientific">Didymella rabiei</name>
    <name type="common">Chickpea ascochyta blight fungus</name>
    <name type="synonym">Mycosphaerella rabiei</name>
    <dbReference type="NCBI Taxonomy" id="5454"/>
    <lineage>
        <taxon>Eukaryota</taxon>
        <taxon>Fungi</taxon>
        <taxon>Dikarya</taxon>
        <taxon>Ascomycota</taxon>
        <taxon>Pezizomycotina</taxon>
        <taxon>Dothideomycetes</taxon>
        <taxon>Pleosporomycetidae</taxon>
        <taxon>Pleosporales</taxon>
        <taxon>Pleosporineae</taxon>
        <taxon>Didymellaceae</taxon>
        <taxon>Ascochyta</taxon>
    </lineage>
</organism>
<keyword evidence="3" id="KW-1185">Reference proteome</keyword>
<dbReference type="OrthoDB" id="3799413at2759"/>
<comment type="caution">
    <text evidence="2">The sequence shown here is derived from an EMBL/GenBank/DDBJ whole genome shotgun (WGS) entry which is preliminary data.</text>
</comment>
<evidence type="ECO:0000256" key="1">
    <source>
        <dbReference type="SAM" id="MobiDB-lite"/>
    </source>
</evidence>
<evidence type="ECO:0000313" key="3">
    <source>
        <dbReference type="Proteomes" id="UP000076837"/>
    </source>
</evidence>
<accession>A0A163I4J0</accession>
<protein>
    <submittedName>
        <fullName evidence="2">Uncharacterized protein</fullName>
    </submittedName>
</protein>